<comment type="caution">
    <text evidence="1">The sequence shown here is derived from an EMBL/GenBank/DDBJ whole genome shotgun (WGS) entry which is preliminary data.</text>
</comment>
<dbReference type="AlphaFoldDB" id="A0AA42BBP6"/>
<dbReference type="Pfam" id="PF00132">
    <property type="entry name" value="Hexapep"/>
    <property type="match status" value="1"/>
</dbReference>
<protein>
    <submittedName>
        <fullName evidence="1">Gamma carbonic anhydrase family protein</fullName>
    </submittedName>
</protein>
<dbReference type="Proteomes" id="UP001165306">
    <property type="component" value="Unassembled WGS sequence"/>
</dbReference>
<dbReference type="InterPro" id="IPR001451">
    <property type="entry name" value="Hexapep"/>
</dbReference>
<dbReference type="SUPFAM" id="SSF51161">
    <property type="entry name" value="Trimeric LpxA-like enzymes"/>
    <property type="match status" value="1"/>
</dbReference>
<dbReference type="RefSeq" id="WP_284057771.1">
    <property type="nucleotide sequence ID" value="NZ_JAMSLR010000009.1"/>
</dbReference>
<sequence>MTVYALGERRPQIDPSVYIAEGARVIGDVVLGPGASVWFNAVLRGDTEQILIGEGTNIQDGAVVHADPGYPCVVGARVIAGHGAILHGCQIGDDCLIGMGAIVLNGARLGPGCIVAAGALIPERREIPERSLVMGVPARVVRAVTDAEVEEIRAAAERYRQRAAIYRSTLRQV</sequence>
<accession>A0AA42BBP6</accession>
<dbReference type="InterPro" id="IPR011004">
    <property type="entry name" value="Trimer_LpxA-like_sf"/>
</dbReference>
<dbReference type="InterPro" id="IPR050484">
    <property type="entry name" value="Transf_Hexapept/Carb_Anhydrase"/>
</dbReference>
<name>A0AA42BBP6_9BACT</name>
<dbReference type="PANTHER" id="PTHR13061:SF29">
    <property type="entry name" value="GAMMA CARBONIC ANHYDRASE-LIKE 1, MITOCHONDRIAL-RELATED"/>
    <property type="match status" value="1"/>
</dbReference>
<dbReference type="CDD" id="cd04645">
    <property type="entry name" value="LbH_gamma_CA_like"/>
    <property type="match status" value="1"/>
</dbReference>
<proteinExistence type="predicted"/>
<evidence type="ECO:0000313" key="2">
    <source>
        <dbReference type="Proteomes" id="UP001165306"/>
    </source>
</evidence>
<organism evidence="1 2">
    <name type="scientific">Thermalbibacter longus</name>
    <dbReference type="NCBI Taxonomy" id="2951981"/>
    <lineage>
        <taxon>Bacteria</taxon>
        <taxon>Pseudomonadati</taxon>
        <taxon>Thermomicrobiota</taxon>
        <taxon>Thermomicrobia</taxon>
        <taxon>Thermomicrobiales</taxon>
        <taxon>Thermomicrobiaceae</taxon>
        <taxon>Thermalbibacter</taxon>
    </lineage>
</organism>
<dbReference type="Gene3D" id="2.160.10.10">
    <property type="entry name" value="Hexapeptide repeat proteins"/>
    <property type="match status" value="1"/>
</dbReference>
<gene>
    <name evidence="1" type="ORF">NET02_12580</name>
</gene>
<dbReference type="PANTHER" id="PTHR13061">
    <property type="entry name" value="DYNACTIN SUBUNIT P25"/>
    <property type="match status" value="1"/>
</dbReference>
<dbReference type="EMBL" id="JAMSLR010000009">
    <property type="protein sequence ID" value="MCM8749985.1"/>
    <property type="molecule type" value="Genomic_DNA"/>
</dbReference>
<reference evidence="1" key="1">
    <citation type="submission" date="2022-06" db="EMBL/GenBank/DDBJ databases">
        <title>CFH 74404 Thermomicrobiaceae sp.</title>
        <authorList>
            <person name="Ming H."/>
            <person name="Li W.-J."/>
            <person name="Zhao Z."/>
        </authorList>
    </citation>
    <scope>NUCLEOTIDE SEQUENCE</scope>
    <source>
        <strain evidence="1">CFH 74404</strain>
    </source>
</reference>
<evidence type="ECO:0000313" key="1">
    <source>
        <dbReference type="EMBL" id="MCM8749985.1"/>
    </source>
</evidence>
<dbReference type="InterPro" id="IPR047324">
    <property type="entry name" value="LbH_gamma_CA-like"/>
</dbReference>
<keyword evidence="2" id="KW-1185">Reference proteome</keyword>